<protein>
    <submittedName>
        <fullName evidence="3">Extracellular solute-binding protein</fullName>
    </submittedName>
</protein>
<evidence type="ECO:0000313" key="3">
    <source>
        <dbReference type="EMBL" id="HIY92715.1"/>
    </source>
</evidence>
<gene>
    <name evidence="3" type="ORF">H9820_07200</name>
</gene>
<comment type="caution">
    <text evidence="3">The sequence shown here is derived from an EMBL/GenBank/DDBJ whole genome shotgun (WGS) entry which is preliminary data.</text>
</comment>
<organism evidence="3 4">
    <name type="scientific">Candidatus Companilactobacillus pullicola</name>
    <dbReference type="NCBI Taxonomy" id="2838523"/>
    <lineage>
        <taxon>Bacteria</taxon>
        <taxon>Bacillati</taxon>
        <taxon>Bacillota</taxon>
        <taxon>Bacilli</taxon>
        <taxon>Lactobacillales</taxon>
        <taxon>Lactobacillaceae</taxon>
        <taxon>Companilactobacillus</taxon>
    </lineage>
</organism>
<evidence type="ECO:0000313" key="4">
    <source>
        <dbReference type="Proteomes" id="UP000824013"/>
    </source>
</evidence>
<dbReference type="EMBL" id="DXCM01000049">
    <property type="protein sequence ID" value="HIY92715.1"/>
    <property type="molecule type" value="Genomic_DNA"/>
</dbReference>
<evidence type="ECO:0000256" key="1">
    <source>
        <dbReference type="ARBA" id="ARBA00022729"/>
    </source>
</evidence>
<keyword evidence="1 2" id="KW-0732">Signal</keyword>
<proteinExistence type="predicted"/>
<evidence type="ECO:0000256" key="2">
    <source>
        <dbReference type="SAM" id="SignalP"/>
    </source>
</evidence>
<dbReference type="Gene3D" id="3.40.190.10">
    <property type="entry name" value="Periplasmic binding protein-like II"/>
    <property type="match status" value="2"/>
</dbReference>
<reference evidence="3" key="2">
    <citation type="submission" date="2021-04" db="EMBL/GenBank/DDBJ databases">
        <authorList>
            <person name="Gilroy R."/>
        </authorList>
    </citation>
    <scope>NUCLEOTIDE SEQUENCE</scope>
    <source>
        <strain evidence="3">3204</strain>
    </source>
</reference>
<dbReference type="Pfam" id="PF13416">
    <property type="entry name" value="SBP_bac_8"/>
    <property type="match status" value="1"/>
</dbReference>
<dbReference type="PANTHER" id="PTHR30006">
    <property type="entry name" value="THIAMINE-BINDING PERIPLASMIC PROTEIN-RELATED"/>
    <property type="match status" value="1"/>
</dbReference>
<dbReference type="GO" id="GO:0030976">
    <property type="term" value="F:thiamine pyrophosphate binding"/>
    <property type="evidence" value="ECO:0007669"/>
    <property type="project" value="TreeGrafter"/>
</dbReference>
<name>A0A9D2CN90_9LACO</name>
<dbReference type="PROSITE" id="PS51257">
    <property type="entry name" value="PROKAR_LIPOPROTEIN"/>
    <property type="match status" value="1"/>
</dbReference>
<dbReference type="InterPro" id="IPR006059">
    <property type="entry name" value="SBP"/>
</dbReference>
<feature type="chain" id="PRO_5039424073" evidence="2">
    <location>
        <begin position="23"/>
        <end position="352"/>
    </location>
</feature>
<dbReference type="GO" id="GO:0030975">
    <property type="term" value="F:thiamine binding"/>
    <property type="evidence" value="ECO:0007669"/>
    <property type="project" value="TreeGrafter"/>
</dbReference>
<dbReference type="SUPFAM" id="SSF53850">
    <property type="entry name" value="Periplasmic binding protein-like II"/>
    <property type="match status" value="1"/>
</dbReference>
<dbReference type="PANTHER" id="PTHR30006:SF2">
    <property type="entry name" value="ABC TRANSPORTER SUBSTRATE-BINDING PROTEIN"/>
    <property type="match status" value="1"/>
</dbReference>
<feature type="signal peptide" evidence="2">
    <location>
        <begin position="1"/>
        <end position="22"/>
    </location>
</feature>
<sequence length="352" mass="39265">MKKFFKLFIITSLFFSVLAGCAAGKKGQAASGSKNEKIVVYSNSISNGRGDFLKEEAAKKGFKLELVDLGGNDIYNRLVAEKDSPVADVAFGMNQMSFSSLKDKGMLEKYAPKWLDKVNKNIVDKDNNFSPLSEQRVFMIYNADKIKKDQAAKDWQDMYSDTKNKGKYIVPANLGGATTNAVVYSQLMNHVDKKGKLDISDAGWKDLDQYFKNGKNLTEGQTEVAALANGDASYAYTFLSNVPVVEKKLKVKLGVVNPSYGVPQTIEQVGILKKKSMKSQTKKFVDWFGSAELQGKWAKKFGTAPVNKDAESSIDPRVKEIMKETTPQKIDYNFVNKHLAKWIENIELNILK</sequence>
<dbReference type="GO" id="GO:0030288">
    <property type="term" value="C:outer membrane-bounded periplasmic space"/>
    <property type="evidence" value="ECO:0007669"/>
    <property type="project" value="TreeGrafter"/>
</dbReference>
<accession>A0A9D2CN90</accession>
<dbReference type="AlphaFoldDB" id="A0A9D2CN90"/>
<reference evidence="3" key="1">
    <citation type="journal article" date="2021" name="PeerJ">
        <title>Extensive microbial diversity within the chicken gut microbiome revealed by metagenomics and culture.</title>
        <authorList>
            <person name="Gilroy R."/>
            <person name="Ravi A."/>
            <person name="Getino M."/>
            <person name="Pursley I."/>
            <person name="Horton D.L."/>
            <person name="Alikhan N.F."/>
            <person name="Baker D."/>
            <person name="Gharbi K."/>
            <person name="Hall N."/>
            <person name="Watson M."/>
            <person name="Adriaenssens E.M."/>
            <person name="Foster-Nyarko E."/>
            <person name="Jarju S."/>
            <person name="Secka A."/>
            <person name="Antonio M."/>
            <person name="Oren A."/>
            <person name="Chaudhuri R.R."/>
            <person name="La Ragione R."/>
            <person name="Hildebrand F."/>
            <person name="Pallen M.J."/>
        </authorList>
    </citation>
    <scope>NUCLEOTIDE SEQUENCE</scope>
    <source>
        <strain evidence="3">3204</strain>
    </source>
</reference>
<dbReference type="GO" id="GO:0015888">
    <property type="term" value="P:thiamine transport"/>
    <property type="evidence" value="ECO:0007669"/>
    <property type="project" value="TreeGrafter"/>
</dbReference>
<dbReference type="Proteomes" id="UP000824013">
    <property type="component" value="Unassembled WGS sequence"/>
</dbReference>